<comment type="caution">
    <text evidence="2">The sequence shown here is derived from an EMBL/GenBank/DDBJ whole genome shotgun (WGS) entry which is preliminary data.</text>
</comment>
<keyword evidence="1" id="KW-0812">Transmembrane</keyword>
<dbReference type="Proteomes" id="UP000536509">
    <property type="component" value="Unassembled WGS sequence"/>
</dbReference>
<dbReference type="AlphaFoldDB" id="A0A7Y3VY06"/>
<reference evidence="2 3" key="1">
    <citation type="submission" date="2020-05" db="EMBL/GenBank/DDBJ databases">
        <title>Draft genome of Flavobacterium sp. IMCC34852.</title>
        <authorList>
            <person name="Song J."/>
            <person name="Cho J.-C."/>
        </authorList>
    </citation>
    <scope>NUCLEOTIDE SEQUENCE [LARGE SCALE GENOMIC DNA]</scope>
    <source>
        <strain evidence="2 3">IMCC34852</strain>
    </source>
</reference>
<organism evidence="2 3">
    <name type="scientific">Flavobacterium rivulicola</name>
    <dbReference type="NCBI Taxonomy" id="2732161"/>
    <lineage>
        <taxon>Bacteria</taxon>
        <taxon>Pseudomonadati</taxon>
        <taxon>Bacteroidota</taxon>
        <taxon>Flavobacteriia</taxon>
        <taxon>Flavobacteriales</taxon>
        <taxon>Flavobacteriaceae</taxon>
        <taxon>Flavobacterium</taxon>
    </lineage>
</organism>
<evidence type="ECO:0000256" key="1">
    <source>
        <dbReference type="SAM" id="Phobius"/>
    </source>
</evidence>
<feature type="transmembrane region" description="Helical" evidence="1">
    <location>
        <begin position="73"/>
        <end position="94"/>
    </location>
</feature>
<gene>
    <name evidence="2" type="ORF">HKT18_01565</name>
</gene>
<dbReference type="InterPro" id="IPR021215">
    <property type="entry name" value="DUF2752"/>
</dbReference>
<evidence type="ECO:0000313" key="2">
    <source>
        <dbReference type="EMBL" id="NNT70891.1"/>
    </source>
</evidence>
<proteinExistence type="predicted"/>
<sequence length="135" mass="15427">MTRKKLYSLLLIACLAGFIYLFLNHFFNTGTKNISLCPIKNVTGYACPSCGTTRAVTLISEGRIIDSLRLNPFGIIVAVIMTVFPIWVLTDIVLKKETFFLAYKRAEAIMRKPWIAIVLILLVLLNWIWNLYKNL</sequence>
<dbReference type="Pfam" id="PF10825">
    <property type="entry name" value="DUF2752"/>
    <property type="match status" value="1"/>
</dbReference>
<dbReference type="EMBL" id="JABEVX010000001">
    <property type="protein sequence ID" value="NNT70891.1"/>
    <property type="molecule type" value="Genomic_DNA"/>
</dbReference>
<accession>A0A7Y3VY06</accession>
<evidence type="ECO:0000313" key="3">
    <source>
        <dbReference type="Proteomes" id="UP000536509"/>
    </source>
</evidence>
<dbReference type="RefSeq" id="WP_171221096.1">
    <property type="nucleotide sequence ID" value="NZ_CP121446.1"/>
</dbReference>
<feature type="transmembrane region" description="Helical" evidence="1">
    <location>
        <begin position="7"/>
        <end position="27"/>
    </location>
</feature>
<keyword evidence="1" id="KW-1133">Transmembrane helix</keyword>
<protein>
    <submittedName>
        <fullName evidence="2">DUF2752 domain-containing protein</fullName>
    </submittedName>
</protein>
<feature type="transmembrane region" description="Helical" evidence="1">
    <location>
        <begin position="114"/>
        <end position="132"/>
    </location>
</feature>
<keyword evidence="3" id="KW-1185">Reference proteome</keyword>
<name>A0A7Y3VY06_9FLAO</name>
<keyword evidence="1" id="KW-0472">Membrane</keyword>